<comment type="caution">
    <text evidence="1">The sequence shown here is derived from an EMBL/GenBank/DDBJ whole genome shotgun (WGS) entry which is preliminary data.</text>
</comment>
<evidence type="ECO:0008006" key="3">
    <source>
        <dbReference type="Google" id="ProtNLM"/>
    </source>
</evidence>
<dbReference type="STRING" id="1802737.A2832_00930"/>
<accession>A0A1G2SYK9</accession>
<name>A0A1G2SYK9_9BACT</name>
<dbReference type="SUPFAM" id="SSF53955">
    <property type="entry name" value="Lysozyme-like"/>
    <property type="match status" value="1"/>
</dbReference>
<gene>
    <name evidence="1" type="ORF">A2832_00930</name>
</gene>
<evidence type="ECO:0000313" key="1">
    <source>
        <dbReference type="EMBL" id="OHA89838.1"/>
    </source>
</evidence>
<evidence type="ECO:0000313" key="2">
    <source>
        <dbReference type="Proteomes" id="UP000178538"/>
    </source>
</evidence>
<proteinExistence type="predicted"/>
<protein>
    <recommendedName>
        <fullName evidence="3">Transglycosylase SLT domain-containing protein</fullName>
    </recommendedName>
</protein>
<dbReference type="InterPro" id="IPR023346">
    <property type="entry name" value="Lysozyme-like_dom_sf"/>
</dbReference>
<dbReference type="Proteomes" id="UP000178538">
    <property type="component" value="Unassembled WGS sequence"/>
</dbReference>
<dbReference type="EMBL" id="MHVG01000024">
    <property type="protein sequence ID" value="OHA89838.1"/>
    <property type="molecule type" value="Genomic_DNA"/>
</dbReference>
<organism evidence="1 2">
    <name type="scientific">Candidatus Zambryskibacteria bacterium RIFCSPHIGHO2_01_FULL_44_22b</name>
    <dbReference type="NCBI Taxonomy" id="1802737"/>
    <lineage>
        <taxon>Bacteria</taxon>
        <taxon>Candidatus Zambryskiibacteriota</taxon>
    </lineage>
</organism>
<dbReference type="AlphaFoldDB" id="A0A1G2SYK9"/>
<reference evidence="1 2" key="1">
    <citation type="journal article" date="2016" name="Nat. Commun.">
        <title>Thousands of microbial genomes shed light on interconnected biogeochemical processes in an aquifer system.</title>
        <authorList>
            <person name="Anantharaman K."/>
            <person name="Brown C.T."/>
            <person name="Hug L.A."/>
            <person name="Sharon I."/>
            <person name="Castelle C.J."/>
            <person name="Probst A.J."/>
            <person name="Thomas B.C."/>
            <person name="Singh A."/>
            <person name="Wilkins M.J."/>
            <person name="Karaoz U."/>
            <person name="Brodie E.L."/>
            <person name="Williams K.H."/>
            <person name="Hubbard S.S."/>
            <person name="Banfield J.F."/>
        </authorList>
    </citation>
    <scope>NUCLEOTIDE SEQUENCE [LARGE SCALE GENOMIC DNA]</scope>
</reference>
<sequence>MTFSSGAATVLPAIPSLVLPDITIVVPEKEVKSVDYQPITDPENVEKFLKDYFADIPLLAKIAECESTNRQYNSKGVVLRGKKNTYDRGVMQINILYHQEKAEEMELDLHDIDDNVAFARHLYEKFGAKPWMSSSACWSKFSPSEVAKR</sequence>